<dbReference type="Proteomes" id="UP000299102">
    <property type="component" value="Unassembled WGS sequence"/>
</dbReference>
<protein>
    <submittedName>
        <fullName evidence="1">Uncharacterized protein</fullName>
    </submittedName>
</protein>
<organism evidence="1 2">
    <name type="scientific">Eumeta variegata</name>
    <name type="common">Bagworm moth</name>
    <name type="synonym">Eumeta japonica</name>
    <dbReference type="NCBI Taxonomy" id="151549"/>
    <lineage>
        <taxon>Eukaryota</taxon>
        <taxon>Metazoa</taxon>
        <taxon>Ecdysozoa</taxon>
        <taxon>Arthropoda</taxon>
        <taxon>Hexapoda</taxon>
        <taxon>Insecta</taxon>
        <taxon>Pterygota</taxon>
        <taxon>Neoptera</taxon>
        <taxon>Endopterygota</taxon>
        <taxon>Lepidoptera</taxon>
        <taxon>Glossata</taxon>
        <taxon>Ditrysia</taxon>
        <taxon>Tineoidea</taxon>
        <taxon>Psychidae</taxon>
        <taxon>Oiketicinae</taxon>
        <taxon>Eumeta</taxon>
    </lineage>
</organism>
<name>A0A4C1YXB8_EUMVA</name>
<dbReference type="EMBL" id="BGZK01001436">
    <property type="protein sequence ID" value="GBP79880.1"/>
    <property type="molecule type" value="Genomic_DNA"/>
</dbReference>
<accession>A0A4C1YXB8</accession>
<evidence type="ECO:0000313" key="2">
    <source>
        <dbReference type="Proteomes" id="UP000299102"/>
    </source>
</evidence>
<evidence type="ECO:0000313" key="1">
    <source>
        <dbReference type="EMBL" id="GBP79880.1"/>
    </source>
</evidence>
<proteinExistence type="predicted"/>
<gene>
    <name evidence="1" type="ORF">EVAR_103462_1</name>
</gene>
<keyword evidence="2" id="KW-1185">Reference proteome</keyword>
<dbReference type="AlphaFoldDB" id="A0A4C1YXB8"/>
<reference evidence="1 2" key="1">
    <citation type="journal article" date="2019" name="Commun. Biol.">
        <title>The bagworm genome reveals a unique fibroin gene that provides high tensile strength.</title>
        <authorList>
            <person name="Kono N."/>
            <person name="Nakamura H."/>
            <person name="Ohtoshi R."/>
            <person name="Tomita M."/>
            <person name="Numata K."/>
            <person name="Arakawa K."/>
        </authorList>
    </citation>
    <scope>NUCLEOTIDE SEQUENCE [LARGE SCALE GENOMIC DNA]</scope>
</reference>
<comment type="caution">
    <text evidence="1">The sequence shown here is derived from an EMBL/GenBank/DDBJ whole genome shotgun (WGS) entry which is preliminary data.</text>
</comment>
<sequence length="204" mass="23999">MPQFAYTSVVFPFYWHRQLRQNYDFYWPRTVLFTCTIEQTYSRSYMAAVVFASRSASKSSLSDSLPLEIAKDSRRRDALGALTHPTRMPTRATRYQITRGRVRRCQMAKIYSMHHSARLMTIFHARHNSIYSIKYGVQVRKPTMCQIDCSSNLTVTVRDRRLKVFSEQRRGWFKMIQVKNVSASLLVIIIEPDTFEFQSNAPKY</sequence>